<keyword evidence="2" id="KW-1185">Reference proteome</keyword>
<evidence type="ECO:0000313" key="1">
    <source>
        <dbReference type="EMBL" id="KAI0041293.1"/>
    </source>
</evidence>
<reference evidence="1" key="1">
    <citation type="submission" date="2021-02" db="EMBL/GenBank/DDBJ databases">
        <authorList>
            <consortium name="DOE Joint Genome Institute"/>
            <person name="Ahrendt S."/>
            <person name="Looney B.P."/>
            <person name="Miyauchi S."/>
            <person name="Morin E."/>
            <person name="Drula E."/>
            <person name="Courty P.E."/>
            <person name="Chicoki N."/>
            <person name="Fauchery L."/>
            <person name="Kohler A."/>
            <person name="Kuo A."/>
            <person name="Labutti K."/>
            <person name="Pangilinan J."/>
            <person name="Lipzen A."/>
            <person name="Riley R."/>
            <person name="Andreopoulos W."/>
            <person name="He G."/>
            <person name="Johnson J."/>
            <person name="Barry K.W."/>
            <person name="Grigoriev I.V."/>
            <person name="Nagy L."/>
            <person name="Hibbett D."/>
            <person name="Henrissat B."/>
            <person name="Matheny P.B."/>
            <person name="Labbe J."/>
            <person name="Martin F."/>
        </authorList>
    </citation>
    <scope>NUCLEOTIDE SEQUENCE</scope>
    <source>
        <strain evidence="1">FP105234-sp</strain>
    </source>
</reference>
<protein>
    <submittedName>
        <fullName evidence="1">Uncharacterized protein</fullName>
    </submittedName>
</protein>
<proteinExistence type="predicted"/>
<gene>
    <name evidence="1" type="ORF">FA95DRAFT_1683320</name>
</gene>
<name>A0ACB8RB72_9AGAM</name>
<evidence type="ECO:0000313" key="2">
    <source>
        <dbReference type="Proteomes" id="UP000814033"/>
    </source>
</evidence>
<organism evidence="1 2">
    <name type="scientific">Auriscalpium vulgare</name>
    <dbReference type="NCBI Taxonomy" id="40419"/>
    <lineage>
        <taxon>Eukaryota</taxon>
        <taxon>Fungi</taxon>
        <taxon>Dikarya</taxon>
        <taxon>Basidiomycota</taxon>
        <taxon>Agaricomycotina</taxon>
        <taxon>Agaricomycetes</taxon>
        <taxon>Russulales</taxon>
        <taxon>Auriscalpiaceae</taxon>
        <taxon>Auriscalpium</taxon>
    </lineage>
</organism>
<dbReference type="Proteomes" id="UP000814033">
    <property type="component" value="Unassembled WGS sequence"/>
</dbReference>
<dbReference type="EMBL" id="MU276132">
    <property type="protein sequence ID" value="KAI0041293.1"/>
    <property type="molecule type" value="Genomic_DNA"/>
</dbReference>
<reference evidence="1" key="2">
    <citation type="journal article" date="2022" name="New Phytol.">
        <title>Evolutionary transition to the ectomycorrhizal habit in the genomes of a hyperdiverse lineage of mushroom-forming fungi.</title>
        <authorList>
            <person name="Looney B."/>
            <person name="Miyauchi S."/>
            <person name="Morin E."/>
            <person name="Drula E."/>
            <person name="Courty P.E."/>
            <person name="Kohler A."/>
            <person name="Kuo A."/>
            <person name="LaButti K."/>
            <person name="Pangilinan J."/>
            <person name="Lipzen A."/>
            <person name="Riley R."/>
            <person name="Andreopoulos W."/>
            <person name="He G."/>
            <person name="Johnson J."/>
            <person name="Nolan M."/>
            <person name="Tritt A."/>
            <person name="Barry K.W."/>
            <person name="Grigoriev I.V."/>
            <person name="Nagy L.G."/>
            <person name="Hibbett D."/>
            <person name="Henrissat B."/>
            <person name="Matheny P.B."/>
            <person name="Labbe J."/>
            <person name="Martin F.M."/>
        </authorList>
    </citation>
    <scope>NUCLEOTIDE SEQUENCE</scope>
    <source>
        <strain evidence="1">FP105234-sp</strain>
    </source>
</reference>
<comment type="caution">
    <text evidence="1">The sequence shown here is derived from an EMBL/GenBank/DDBJ whole genome shotgun (WGS) entry which is preliminary data.</text>
</comment>
<accession>A0ACB8RB72</accession>
<sequence>MPGLPLANTLYLNAPAAPAPHSYNPPFRAWSILPRVVITRILTFLDRGDSKLKTQLVRATHVCRSWRAAALYSPFLWADILIDSSASDGAPNRAAQLLARGAPLPIRLTLVGMHLHPGWLQMLLHSFHRFESIDIASCTIAEEDFRLFGIIIGSQAPLLTGFRLCLDQEISHNMIPMFRPALLTPRLNSFCLSGKNTLPLQWSTFPPWLNTLTHLSLVVETSDNSSVQLQDLDKVLDCLESIKGTLEILSLSRLRLRVPEGRSCRPVALPRLEAFQMEGDLQDIILLFACLDIGKSTILHLAPDITDGDNITDLFALLAGRQERIGCLRFLSYDTDHIGLEAHRYPPGRDRNYDLMDEPLLQVHVTGDIDIIPETSIQVMRSMCSILPDQALTVLDVPHISNRGEIWTADTWRYVLEGVQGIQEIRVEAMIADALCEALGWWHPSASAGHQWYHIHGLYEDREYFLPDLKRLILECVILPDSFPECLDARVEAGCPLRSLRVTLCCNEELDTWRETLRDVVDDLAIYEHHYSKELMDQAAQYSF</sequence>